<comment type="caution">
    <text evidence="8">The sequence shown here is derived from an EMBL/GenBank/DDBJ whole genome shotgun (WGS) entry which is preliminary data.</text>
</comment>
<evidence type="ECO:0000256" key="1">
    <source>
        <dbReference type="ARBA" id="ARBA00000815"/>
    </source>
</evidence>
<dbReference type="EMBL" id="LRGB01001581">
    <property type="protein sequence ID" value="KZS11192.1"/>
    <property type="molecule type" value="Genomic_DNA"/>
</dbReference>
<dbReference type="STRING" id="35525.A0A0N8AG19"/>
<sequence length="734" mass="80379">MAQWWSITLALMMLQAPLRSTADWILVVTHSNDLWYQLDEIQGDNSPCYVDLPPLTTQPITPSTTVAPTTTPSTTKTTTILSTSATATPAPTTTAPTTTAPTTTAPTTTAPTTTAPTTTASTTTASTTTAPTTTAPTTTAPTTTAPTTTAPTASASPIQRSVKKRSILRNSKEFEICYGGVSRHLTKASELKKDSESKGKVFLHLNAGGMLGGYVWYQILGAGPAVESIKMLGYNAMALGYRDFEEGVPATVEYLKALKNANVTVLCSNMDVSNEPTMKDIFKKSMVINISGRKIGIIGYIGQDADYLADTGKIIFTDPKVAIENEVTSLLSQGAYFIIALGSAGFEGVQEWMSKLYNVDLFVNGGSNSFLYNGANVGPLNEKIVGPYPYVDYSQNMKRLFVQTSRYGKYLGKIEMNINDEGRIMEYSTTNPILLDPSVAQNPELQGKVDQWERQVLTQANETIGYTKIPIISDRKICWYEECTGAALMADAARWFLEKITTSNNDWSNTVAATVWHGGALADTDLDLGAGPITYGDILTMFPYANVVVRAWMYGLQIKNLFEESVRYYNDTTSPNRGEFLHVSGLRVEYDLSKPGGSRVANIYIRNTFSIYGGMDPLRLDVLYQIGMPSFIANGGSHFEFMQTVPKNSTGVRDETVLKEYIKRFTPLTYGNEGRVKFIKILDPSTDCPSSNVTGTVFLTIFLTLLFTGLAFAAYKYLWPAMRDRRGSLLSLVR</sequence>
<reference evidence="8 9" key="1">
    <citation type="submission" date="2016-03" db="EMBL/GenBank/DDBJ databases">
        <title>EvidentialGene: Evidence-directed Construction of Genes on Genomes.</title>
        <authorList>
            <person name="Gilbert D.G."/>
            <person name="Choi J.-H."/>
            <person name="Mockaitis K."/>
            <person name="Colbourne J."/>
            <person name="Pfrender M."/>
        </authorList>
    </citation>
    <scope>NUCLEOTIDE SEQUENCE [LARGE SCALE GENOMIC DNA]</scope>
    <source>
        <strain evidence="8 9">Xinb3</strain>
        <tissue evidence="8">Complete organism</tissue>
    </source>
</reference>
<organism evidence="8 9">
    <name type="scientific">Daphnia magna</name>
    <dbReference type="NCBI Taxonomy" id="35525"/>
    <lineage>
        <taxon>Eukaryota</taxon>
        <taxon>Metazoa</taxon>
        <taxon>Ecdysozoa</taxon>
        <taxon>Arthropoda</taxon>
        <taxon>Crustacea</taxon>
        <taxon>Branchiopoda</taxon>
        <taxon>Diplostraca</taxon>
        <taxon>Cladocera</taxon>
        <taxon>Anomopoda</taxon>
        <taxon>Daphniidae</taxon>
        <taxon>Daphnia</taxon>
    </lineage>
</organism>
<dbReference type="GO" id="GO:0008253">
    <property type="term" value="F:5'-nucleotidase activity"/>
    <property type="evidence" value="ECO:0007669"/>
    <property type="project" value="UniProtKB-EC"/>
</dbReference>
<dbReference type="InterPro" id="IPR036907">
    <property type="entry name" value="5'-Nucleotdase_C_sf"/>
</dbReference>
<evidence type="ECO:0000256" key="4">
    <source>
        <dbReference type="RuleBase" id="RU362119"/>
    </source>
</evidence>
<dbReference type="SUPFAM" id="SSF56300">
    <property type="entry name" value="Metallo-dependent phosphatases"/>
    <property type="match status" value="1"/>
</dbReference>
<keyword evidence="6" id="KW-1133">Transmembrane helix</keyword>
<dbReference type="OrthoDB" id="7722975at2759"/>
<feature type="transmembrane region" description="Helical" evidence="6">
    <location>
        <begin position="697"/>
        <end position="718"/>
    </location>
</feature>
<accession>A0A0N8AG19</accession>
<proteinExistence type="inferred from homology"/>
<evidence type="ECO:0000256" key="6">
    <source>
        <dbReference type="SAM" id="Phobius"/>
    </source>
</evidence>
<feature type="region of interest" description="Disordered" evidence="5">
    <location>
        <begin position="60"/>
        <end position="163"/>
    </location>
</feature>
<dbReference type="SUPFAM" id="SSF55816">
    <property type="entry name" value="5'-nucleotidase (syn. UDP-sugar hydrolase), C-terminal domain"/>
    <property type="match status" value="1"/>
</dbReference>
<name>A0A0N8AG19_9CRUS</name>
<feature type="compositionally biased region" description="Low complexity" evidence="5">
    <location>
        <begin position="61"/>
        <end position="157"/>
    </location>
</feature>
<evidence type="ECO:0000313" key="9">
    <source>
        <dbReference type="Proteomes" id="UP000076858"/>
    </source>
</evidence>
<evidence type="ECO:0000256" key="3">
    <source>
        <dbReference type="ARBA" id="ARBA00012643"/>
    </source>
</evidence>
<dbReference type="Pfam" id="PF02872">
    <property type="entry name" value="5_nucleotid_C"/>
    <property type="match status" value="1"/>
</dbReference>
<feature type="domain" description="5'-Nucleotidase C-terminal" evidence="7">
    <location>
        <begin position="464"/>
        <end position="642"/>
    </location>
</feature>
<dbReference type="PANTHER" id="PTHR11575:SF24">
    <property type="entry name" value="5'-NUCLEOTIDASE"/>
    <property type="match status" value="1"/>
</dbReference>
<dbReference type="PRINTS" id="PR01607">
    <property type="entry name" value="APYRASEFAMLY"/>
</dbReference>
<dbReference type="EC" id="3.1.3.5" evidence="3"/>
<dbReference type="GO" id="GO:0000166">
    <property type="term" value="F:nucleotide binding"/>
    <property type="evidence" value="ECO:0007669"/>
    <property type="project" value="UniProtKB-KW"/>
</dbReference>
<keyword evidence="4" id="KW-0732">Signal</keyword>
<keyword evidence="4" id="KW-0547">Nucleotide-binding</keyword>
<protein>
    <recommendedName>
        <fullName evidence="3">5'-nucleotidase</fullName>
        <ecNumber evidence="3">3.1.3.5</ecNumber>
    </recommendedName>
</protein>
<keyword evidence="4" id="KW-0378">Hydrolase</keyword>
<keyword evidence="6" id="KW-0812">Transmembrane</keyword>
<comment type="similarity">
    <text evidence="2 4">Belongs to the 5'-nucleotidase family.</text>
</comment>
<feature type="chain" id="PRO_5013418377" description="5'-nucleotidase" evidence="4">
    <location>
        <begin position="23"/>
        <end position="734"/>
    </location>
</feature>
<dbReference type="Proteomes" id="UP000076858">
    <property type="component" value="Unassembled WGS sequence"/>
</dbReference>
<dbReference type="InterPro" id="IPR029052">
    <property type="entry name" value="Metallo-depent_PP-like"/>
</dbReference>
<evidence type="ECO:0000256" key="2">
    <source>
        <dbReference type="ARBA" id="ARBA00006654"/>
    </source>
</evidence>
<gene>
    <name evidence="8" type="ORF">APZ42_023913</name>
</gene>
<dbReference type="GO" id="GO:0005886">
    <property type="term" value="C:plasma membrane"/>
    <property type="evidence" value="ECO:0007669"/>
    <property type="project" value="TreeGrafter"/>
</dbReference>
<evidence type="ECO:0000259" key="7">
    <source>
        <dbReference type="Pfam" id="PF02872"/>
    </source>
</evidence>
<dbReference type="Gene3D" id="3.60.21.10">
    <property type="match status" value="1"/>
</dbReference>
<dbReference type="PANTHER" id="PTHR11575">
    <property type="entry name" value="5'-NUCLEOTIDASE-RELATED"/>
    <property type="match status" value="1"/>
</dbReference>
<dbReference type="Gene3D" id="3.90.780.10">
    <property type="entry name" value="5'-Nucleotidase, C-terminal domain"/>
    <property type="match status" value="1"/>
</dbReference>
<keyword evidence="6" id="KW-0472">Membrane</keyword>
<dbReference type="InterPro" id="IPR008334">
    <property type="entry name" value="5'-Nucleotdase_C"/>
</dbReference>
<dbReference type="InterPro" id="IPR006179">
    <property type="entry name" value="5_nucleotidase/apyrase"/>
</dbReference>
<keyword evidence="9" id="KW-1185">Reference proteome</keyword>
<evidence type="ECO:0000256" key="5">
    <source>
        <dbReference type="SAM" id="MobiDB-lite"/>
    </source>
</evidence>
<dbReference type="GO" id="GO:0006196">
    <property type="term" value="P:AMP catabolic process"/>
    <property type="evidence" value="ECO:0007669"/>
    <property type="project" value="TreeGrafter"/>
</dbReference>
<evidence type="ECO:0000313" key="8">
    <source>
        <dbReference type="EMBL" id="KZS11192.1"/>
    </source>
</evidence>
<dbReference type="AlphaFoldDB" id="A0A0N8AG19"/>
<comment type="catalytic activity">
    <reaction evidence="1">
        <text>a ribonucleoside 5'-phosphate + H2O = a ribonucleoside + phosphate</text>
        <dbReference type="Rhea" id="RHEA:12484"/>
        <dbReference type="ChEBI" id="CHEBI:15377"/>
        <dbReference type="ChEBI" id="CHEBI:18254"/>
        <dbReference type="ChEBI" id="CHEBI:43474"/>
        <dbReference type="ChEBI" id="CHEBI:58043"/>
        <dbReference type="EC" id="3.1.3.5"/>
    </reaction>
</comment>
<feature type="signal peptide" evidence="4">
    <location>
        <begin position="1"/>
        <end position="22"/>
    </location>
</feature>